<dbReference type="OrthoDB" id="9804023at2"/>
<keyword evidence="2" id="KW-0812">Transmembrane</keyword>
<feature type="compositionally biased region" description="Low complexity" evidence="1">
    <location>
        <begin position="17"/>
        <end position="31"/>
    </location>
</feature>
<feature type="transmembrane region" description="Helical" evidence="2">
    <location>
        <begin position="88"/>
        <end position="108"/>
    </location>
</feature>
<evidence type="ECO:0000313" key="4">
    <source>
        <dbReference type="EMBL" id="THG29789.1"/>
    </source>
</evidence>
<dbReference type="SUPFAM" id="SSF54001">
    <property type="entry name" value="Cysteine proteinases"/>
    <property type="match status" value="1"/>
</dbReference>
<dbReference type="Proteomes" id="UP000309133">
    <property type="component" value="Unassembled WGS sequence"/>
</dbReference>
<sequence>MTDRAVLPRPAVEAPDPAGSRSGAPSTSSSRQRQPTWAISVLSVVAVLVASGSLGTLVIGSGWWLTAAVYAAAAVGAAGLVRRLGRSWLLSLLSGLIVIALLTVLFYGQGSLWLGFVPTLDTVDQIAATIQQAFVQIYADTIPATLTPGLQLMMAAGVGVLALLIEALVVGARLPLLSGIPLLLLTIVPYRVVADDDGLRGVALTAVVFLALILLDRRRDTGQFPAGFAAGSAAIAVIGALFLQAALPPFAERPASASSLLPVFGQGGDPLVRLGAHLRQGADVVTLTYETTSDDPVYLRVVTIDDLSGQDWTPSDLDSSDGGVELSEFAAPTGLDDAVSRTEVTTKVSDRFDRRQWLPVPYPATSIDGLDGDWVWSADSLSVESARSTQPAGEYTVNSLAISPTPEQLQNASGELPPGFARYLDLPEGSPQIIADTAAQVTADATTDYEKAVALQAYFRNTTFVYDEEAPVQAGYDGDGMAVVEAFLAAKRGYCIHFASAMTAMARSLGIPARLAVGYQPGERQINAGDTFEVTSHDLHAWPELYFPGVGWTRFEPTPSRGEAPEYSFGVQAAATDPGASTATAAAPDTVEREEAAGPTSSAAATSAANTLSVWLLSVAVLLLVLVPAGTRIARRRLRLGRLAGGRAGPALDELADTAVDLGVIPPQQLTPRAVGATIGDVLGDAPALDRLVSAVERERYARPRPAPTQRAGQPVTSEGHGPAGTSAGAPVDASSGELDDAIDGPPSAREVEVLIHRLRTRATRLERVRAFLTPRSLFRIRGIVAAARR</sequence>
<evidence type="ECO:0000256" key="2">
    <source>
        <dbReference type="SAM" id="Phobius"/>
    </source>
</evidence>
<protein>
    <submittedName>
        <fullName evidence="4">Transglutaminase domain-containing protein</fullName>
    </submittedName>
</protein>
<dbReference type="InterPro" id="IPR038765">
    <property type="entry name" value="Papain-like_cys_pep_sf"/>
</dbReference>
<feature type="transmembrane region" description="Helical" evidence="2">
    <location>
        <begin position="612"/>
        <end position="634"/>
    </location>
</feature>
<feature type="domain" description="Transglutaminase-like" evidence="3">
    <location>
        <begin position="487"/>
        <end position="559"/>
    </location>
</feature>
<organism evidence="4 5">
    <name type="scientific">Naasia lichenicola</name>
    <dbReference type="NCBI Taxonomy" id="2565933"/>
    <lineage>
        <taxon>Bacteria</taxon>
        <taxon>Bacillati</taxon>
        <taxon>Actinomycetota</taxon>
        <taxon>Actinomycetes</taxon>
        <taxon>Micrococcales</taxon>
        <taxon>Microbacteriaceae</taxon>
        <taxon>Naasia</taxon>
    </lineage>
</organism>
<feature type="transmembrane region" description="Helical" evidence="2">
    <location>
        <begin position="37"/>
        <end position="57"/>
    </location>
</feature>
<proteinExistence type="predicted"/>
<feature type="transmembrane region" description="Helical" evidence="2">
    <location>
        <begin position="227"/>
        <end position="247"/>
    </location>
</feature>
<gene>
    <name evidence="4" type="ORF">E6C64_14085</name>
</gene>
<feature type="region of interest" description="Disordered" evidence="1">
    <location>
        <begin position="578"/>
        <end position="604"/>
    </location>
</feature>
<dbReference type="EMBL" id="SSSM01000005">
    <property type="protein sequence ID" value="THG29789.1"/>
    <property type="molecule type" value="Genomic_DNA"/>
</dbReference>
<keyword evidence="5" id="KW-1185">Reference proteome</keyword>
<dbReference type="InterPro" id="IPR002931">
    <property type="entry name" value="Transglutaminase-like"/>
</dbReference>
<feature type="transmembrane region" description="Helical" evidence="2">
    <location>
        <begin position="150"/>
        <end position="169"/>
    </location>
</feature>
<dbReference type="InterPro" id="IPR021878">
    <property type="entry name" value="TgpA_N"/>
</dbReference>
<feature type="transmembrane region" description="Helical" evidence="2">
    <location>
        <begin position="63"/>
        <end position="81"/>
    </location>
</feature>
<feature type="transmembrane region" description="Helical" evidence="2">
    <location>
        <begin position="198"/>
        <end position="215"/>
    </location>
</feature>
<dbReference type="InterPro" id="IPR052901">
    <property type="entry name" value="Bact_TGase-like"/>
</dbReference>
<dbReference type="AlphaFoldDB" id="A0A4S4FHM5"/>
<keyword evidence="2" id="KW-0472">Membrane</keyword>
<dbReference type="PANTHER" id="PTHR42736">
    <property type="entry name" value="PROTEIN-GLUTAMINE GAMMA-GLUTAMYLTRANSFERASE"/>
    <property type="match status" value="1"/>
</dbReference>
<comment type="caution">
    <text evidence="4">The sequence shown here is derived from an EMBL/GenBank/DDBJ whole genome shotgun (WGS) entry which is preliminary data.</text>
</comment>
<dbReference type="Pfam" id="PF11992">
    <property type="entry name" value="TgpA_N"/>
    <property type="match status" value="1"/>
</dbReference>
<reference evidence="4 5" key="1">
    <citation type="submission" date="2019-04" db="EMBL/GenBank/DDBJ databases">
        <authorList>
            <person name="Jiang L."/>
        </authorList>
    </citation>
    <scope>NUCLEOTIDE SEQUENCE [LARGE SCALE GENOMIC DNA]</scope>
    <source>
        <strain evidence="4 5">YIM 131853</strain>
    </source>
</reference>
<accession>A0A4S4FHM5</accession>
<evidence type="ECO:0000259" key="3">
    <source>
        <dbReference type="SMART" id="SM00460"/>
    </source>
</evidence>
<feature type="transmembrane region" description="Helical" evidence="2">
    <location>
        <begin position="176"/>
        <end position="192"/>
    </location>
</feature>
<dbReference type="Gene3D" id="3.10.620.30">
    <property type="match status" value="1"/>
</dbReference>
<name>A0A4S4FHM5_9MICO</name>
<dbReference type="RefSeq" id="WP_136428117.1">
    <property type="nucleotide sequence ID" value="NZ_SSSM01000005.1"/>
</dbReference>
<feature type="region of interest" description="Disordered" evidence="1">
    <location>
        <begin position="1"/>
        <end position="32"/>
    </location>
</feature>
<dbReference type="PANTHER" id="PTHR42736:SF1">
    <property type="entry name" value="PROTEIN-GLUTAMINE GAMMA-GLUTAMYLTRANSFERASE"/>
    <property type="match status" value="1"/>
</dbReference>
<keyword evidence="2" id="KW-1133">Transmembrane helix</keyword>
<dbReference type="Pfam" id="PF01841">
    <property type="entry name" value="Transglut_core"/>
    <property type="match status" value="1"/>
</dbReference>
<dbReference type="SMART" id="SM00460">
    <property type="entry name" value="TGc"/>
    <property type="match status" value="1"/>
</dbReference>
<evidence type="ECO:0000256" key="1">
    <source>
        <dbReference type="SAM" id="MobiDB-lite"/>
    </source>
</evidence>
<feature type="region of interest" description="Disordered" evidence="1">
    <location>
        <begin position="697"/>
        <end position="746"/>
    </location>
</feature>
<evidence type="ECO:0000313" key="5">
    <source>
        <dbReference type="Proteomes" id="UP000309133"/>
    </source>
</evidence>